<comment type="caution">
    <text evidence="9">The sequence shown here is derived from an EMBL/GenBank/DDBJ whole genome shotgun (WGS) entry which is preliminary data.</text>
</comment>
<evidence type="ECO:0000259" key="8">
    <source>
        <dbReference type="SMART" id="SM00906"/>
    </source>
</evidence>
<keyword evidence="3" id="KW-0805">Transcription regulation</keyword>
<evidence type="ECO:0000256" key="5">
    <source>
        <dbReference type="ARBA" id="ARBA00023163"/>
    </source>
</evidence>
<dbReference type="Proteomes" id="UP001430848">
    <property type="component" value="Unassembled WGS sequence"/>
</dbReference>
<dbReference type="InterPro" id="IPR050815">
    <property type="entry name" value="TF_fung"/>
</dbReference>
<feature type="region of interest" description="Disordered" evidence="7">
    <location>
        <begin position="59"/>
        <end position="79"/>
    </location>
</feature>
<proteinExistence type="predicted"/>
<accession>A0ABR1NWL9</accession>
<keyword evidence="2" id="KW-0479">Metal-binding</keyword>
<evidence type="ECO:0000256" key="7">
    <source>
        <dbReference type="SAM" id="MobiDB-lite"/>
    </source>
</evidence>
<dbReference type="InterPro" id="IPR007219">
    <property type="entry name" value="XnlR_reg_dom"/>
</dbReference>
<evidence type="ECO:0000313" key="9">
    <source>
        <dbReference type="EMBL" id="KAK7717982.1"/>
    </source>
</evidence>
<organism evidence="9 10">
    <name type="scientific">Diaporthe eres</name>
    <name type="common">Phomopsis oblonga</name>
    <dbReference type="NCBI Taxonomy" id="83184"/>
    <lineage>
        <taxon>Eukaryota</taxon>
        <taxon>Fungi</taxon>
        <taxon>Dikarya</taxon>
        <taxon>Ascomycota</taxon>
        <taxon>Pezizomycotina</taxon>
        <taxon>Sordariomycetes</taxon>
        <taxon>Sordariomycetidae</taxon>
        <taxon>Diaporthales</taxon>
        <taxon>Diaporthaceae</taxon>
        <taxon>Diaporthe</taxon>
        <taxon>Diaporthe eres species complex</taxon>
    </lineage>
</organism>
<dbReference type="CDD" id="cd12148">
    <property type="entry name" value="fungal_TF_MHR"/>
    <property type="match status" value="1"/>
</dbReference>
<dbReference type="Pfam" id="PF04082">
    <property type="entry name" value="Fungal_trans"/>
    <property type="match status" value="1"/>
</dbReference>
<dbReference type="PANTHER" id="PTHR47338:SF3">
    <property type="entry name" value="C6 FINGER DOMAIN TRANSCRIPTION FACTOR DBAA-RELATED"/>
    <property type="match status" value="1"/>
</dbReference>
<evidence type="ECO:0000256" key="1">
    <source>
        <dbReference type="ARBA" id="ARBA00004123"/>
    </source>
</evidence>
<dbReference type="PANTHER" id="PTHR47338">
    <property type="entry name" value="ZN(II)2CYS6 TRANSCRIPTION FACTOR (EUROFUNG)-RELATED"/>
    <property type="match status" value="1"/>
</dbReference>
<keyword evidence="10" id="KW-1185">Reference proteome</keyword>
<dbReference type="SMART" id="SM00906">
    <property type="entry name" value="Fungal_trans"/>
    <property type="match status" value="1"/>
</dbReference>
<name>A0ABR1NWL9_DIAER</name>
<feature type="domain" description="Xylanolytic transcriptional activator regulatory" evidence="8">
    <location>
        <begin position="276"/>
        <end position="362"/>
    </location>
</feature>
<evidence type="ECO:0000256" key="4">
    <source>
        <dbReference type="ARBA" id="ARBA00023125"/>
    </source>
</evidence>
<sequence length="593" mass="65950">MDVIGVQGERGADPISIGLAAQLEQEVSNMRGAENATTKLARLPDECADPPEVFENVARDVPTPRSNAESPSPTPAAECDSVTWIQPECSPAKMIDDYMLLNFDVDGSTMQLDLDHLEHLEHLGPDFTHLSMSMVDPFLSPAQSTAPTSSEYFSLENVDPDLGGQSDSMRATLNDLYFSRVHPIILVHHKRSYFSWAENTIKTDAQQGLQLAMWALAASLSAGTQHMAPDLYARARAMLDSWQACHPFQEPPEVERVQTYLLLTVYEVTRIGVQRACMTGSYCFRLVQLLHWHELDASQQRRTTSFNTISSTLESPVSLEEKRRSFWVAFALDRFISMSSGWPLTLNDNVISTRLPCPEDEYQEADMASELAMPFPSDALSAGTLAASSPLTDMVMFSIISGRILEHSQRHEVEKSTIEGAFRGNERHDWLQRTVAAGSDMTLQDYTSGQQSQQLEADPMAIFNKMLAHMNVLSVCHATKSHPISPLEDPTSSLHEAPYNAAQEIFRLSRLLAELSYLKIHPFTPLPLFICADFFRSCPSHLDPSAASKVEEIQNLLSHMSSMNRLALSYLRKWTSLSSAQITYSASSPSANL</sequence>
<keyword evidence="5" id="KW-0804">Transcription</keyword>
<evidence type="ECO:0000256" key="3">
    <source>
        <dbReference type="ARBA" id="ARBA00023015"/>
    </source>
</evidence>
<evidence type="ECO:0000256" key="2">
    <source>
        <dbReference type="ARBA" id="ARBA00022723"/>
    </source>
</evidence>
<comment type="subcellular location">
    <subcellularLocation>
        <location evidence="1">Nucleus</location>
    </subcellularLocation>
</comment>
<keyword evidence="4" id="KW-0238">DNA-binding</keyword>
<keyword evidence="6" id="KW-0539">Nucleus</keyword>
<gene>
    <name evidence="9" type="ORF">SLS63_010633</name>
</gene>
<evidence type="ECO:0000256" key="6">
    <source>
        <dbReference type="ARBA" id="ARBA00023242"/>
    </source>
</evidence>
<dbReference type="EMBL" id="JAKNSF020000090">
    <property type="protein sequence ID" value="KAK7717982.1"/>
    <property type="molecule type" value="Genomic_DNA"/>
</dbReference>
<protein>
    <recommendedName>
        <fullName evidence="8">Xylanolytic transcriptional activator regulatory domain-containing protein</fullName>
    </recommendedName>
</protein>
<reference evidence="9 10" key="1">
    <citation type="submission" date="2024-02" db="EMBL/GenBank/DDBJ databases">
        <title>De novo assembly and annotation of 12 fungi associated with fruit tree decline syndrome in Ontario, Canada.</title>
        <authorList>
            <person name="Sulman M."/>
            <person name="Ellouze W."/>
            <person name="Ilyukhin E."/>
        </authorList>
    </citation>
    <scope>NUCLEOTIDE SEQUENCE [LARGE SCALE GENOMIC DNA]</scope>
    <source>
        <strain evidence="9 10">M169</strain>
    </source>
</reference>
<evidence type="ECO:0000313" key="10">
    <source>
        <dbReference type="Proteomes" id="UP001430848"/>
    </source>
</evidence>